<keyword evidence="5 6" id="KW-0009">Actin-binding</keyword>
<evidence type="ECO:0000313" key="9">
    <source>
        <dbReference type="Proteomes" id="UP001165289"/>
    </source>
</evidence>
<dbReference type="AlphaFoldDB" id="A0AAV7KLB1"/>
<dbReference type="GO" id="GO:0016459">
    <property type="term" value="C:myosin complex"/>
    <property type="evidence" value="ECO:0007669"/>
    <property type="project" value="UniProtKB-KW"/>
</dbReference>
<dbReference type="Gene3D" id="1.20.58.530">
    <property type="match status" value="1"/>
</dbReference>
<dbReference type="SUPFAM" id="SSF52540">
    <property type="entry name" value="P-loop containing nucleoside triphosphate hydrolases"/>
    <property type="match status" value="1"/>
</dbReference>
<dbReference type="GO" id="GO:0005737">
    <property type="term" value="C:cytoplasm"/>
    <property type="evidence" value="ECO:0007669"/>
    <property type="project" value="TreeGrafter"/>
</dbReference>
<keyword evidence="3 6" id="KW-0518">Myosin</keyword>
<keyword evidence="4 6" id="KW-0505">Motor protein</keyword>
<dbReference type="PROSITE" id="PS51456">
    <property type="entry name" value="MYOSIN_MOTOR"/>
    <property type="match status" value="1"/>
</dbReference>
<dbReference type="CDD" id="cd23767">
    <property type="entry name" value="IQCD"/>
    <property type="match status" value="1"/>
</dbReference>
<evidence type="ECO:0000256" key="5">
    <source>
        <dbReference type="ARBA" id="ARBA00023203"/>
    </source>
</evidence>
<evidence type="ECO:0000313" key="8">
    <source>
        <dbReference type="EMBL" id="KAI6661555.1"/>
    </source>
</evidence>
<organism evidence="8 9">
    <name type="scientific">Oopsacas minuta</name>
    <dbReference type="NCBI Taxonomy" id="111878"/>
    <lineage>
        <taxon>Eukaryota</taxon>
        <taxon>Metazoa</taxon>
        <taxon>Porifera</taxon>
        <taxon>Hexactinellida</taxon>
        <taxon>Hexasterophora</taxon>
        <taxon>Lyssacinosida</taxon>
        <taxon>Leucopsacidae</taxon>
        <taxon>Oopsacas</taxon>
    </lineage>
</organism>
<name>A0AAV7KLB1_9METZ</name>
<evidence type="ECO:0000256" key="2">
    <source>
        <dbReference type="ARBA" id="ARBA00022840"/>
    </source>
</evidence>
<comment type="caution">
    <text evidence="8">The sequence shown here is derived from an EMBL/GenBank/DDBJ whole genome shotgun (WGS) entry which is preliminary data.</text>
</comment>
<evidence type="ECO:0000259" key="7">
    <source>
        <dbReference type="PROSITE" id="PS51456"/>
    </source>
</evidence>
<dbReference type="SMART" id="SM00242">
    <property type="entry name" value="MYSc"/>
    <property type="match status" value="1"/>
</dbReference>
<protein>
    <submittedName>
        <fullName evidence="8">Unconventional myosin-IXb isoform X2</fullName>
    </submittedName>
</protein>
<dbReference type="Gene3D" id="1.20.120.720">
    <property type="entry name" value="Myosin VI head, motor domain, U50 subdomain"/>
    <property type="match status" value="1"/>
</dbReference>
<sequence>MSAPHSRIPKTPPIQTEDLLDLIQWNASTATHELVSRKLEECFTNSTLCSTCGPVLLILNPFCTGIEGMHIGTPGLEENLRKLATQAHENLASSGLPQVVFFTGESASGKTFSSQRFLRELFLLSGGKGSGTDLFKNVLASITVLRALCSARTAISPDSSRMMRLFELYYKGRSLQGAKIKCYFLDQNRVTASPPREQNYNIFYQMLAGVRPEDRGRLRLEGYTYKHFHILSECQSPQETQDTLIRKYEAWKTCLGALRIPHLDVLRILGAILLIGNVEFVQSSDGTCKVYGEKELVSSAVLLGLSSRMLREVLLGGTGTGESKKSRVTSAFSNNVNITLRVLSRALYTRLLGAVLRRINEQLHKFPSISSSNSPTLSQEDELSIIVADMFGFDTSNNGLEQFCANWTSELMQQSYYECVFKVTTDYLRDDGIDTDMNFELCSGSPCLSLLSNPINGLISLISEYTPVDNPHKPRHGLLRQMRNTHRANKRFVDLGESSELFGVIHFTGQVVYDCKKLVHANFDTISGDLVQIFAKDSCSFSFATSLFSVELSQPPIQLCRVTPPLIDTNQATSSNEKTYKTFLGDFHTRLTHFFEHIKEMQPHFVRCIKTNDQLQPDTFNRLTVRRQIQSMSIIETIELISEGLIYSFSFDEFRERYGFLVKQAANQTDVDVCKITLRTLSNFYKPDTVISSAEQFAFGRTRLFLNAHSHALLEKLRSERERHAASSIQRAFRRYIVRKRLTPVNRPHRSASLSQVESLRSGSTVVNGGNKPPHIPPQRRYTIVGGYKVGFPQIRRMRATYEGEHGEFKLLEGTQISVLGVSQNRGFLIVEHNGNTVLVPFQYTELENPMARPTTYL</sequence>
<feature type="domain" description="Myosin motor" evidence="7">
    <location>
        <begin position="1"/>
        <end position="719"/>
    </location>
</feature>
<dbReference type="Gene3D" id="1.20.5.4820">
    <property type="match status" value="1"/>
</dbReference>
<evidence type="ECO:0000256" key="1">
    <source>
        <dbReference type="ARBA" id="ARBA00022741"/>
    </source>
</evidence>
<keyword evidence="1 6" id="KW-0547">Nucleotide-binding</keyword>
<dbReference type="GO" id="GO:0016020">
    <property type="term" value="C:membrane"/>
    <property type="evidence" value="ECO:0007669"/>
    <property type="project" value="TreeGrafter"/>
</dbReference>
<dbReference type="GO" id="GO:0051015">
    <property type="term" value="F:actin filament binding"/>
    <property type="evidence" value="ECO:0007669"/>
    <property type="project" value="TreeGrafter"/>
</dbReference>
<dbReference type="PROSITE" id="PS50096">
    <property type="entry name" value="IQ"/>
    <property type="match status" value="1"/>
</dbReference>
<evidence type="ECO:0000256" key="3">
    <source>
        <dbReference type="ARBA" id="ARBA00023123"/>
    </source>
</evidence>
<dbReference type="PANTHER" id="PTHR13140:SF498">
    <property type="entry name" value="DACHS, ISOFORM E"/>
    <property type="match status" value="1"/>
</dbReference>
<evidence type="ECO:0000256" key="6">
    <source>
        <dbReference type="PROSITE-ProRule" id="PRU00782"/>
    </source>
</evidence>
<reference evidence="8 9" key="1">
    <citation type="journal article" date="2023" name="BMC Biol.">
        <title>The compact genome of the sponge Oopsacas minuta (Hexactinellida) is lacking key metazoan core genes.</title>
        <authorList>
            <person name="Santini S."/>
            <person name="Schenkelaars Q."/>
            <person name="Jourda C."/>
            <person name="Duchesne M."/>
            <person name="Belahbib H."/>
            <person name="Rocher C."/>
            <person name="Selva M."/>
            <person name="Riesgo A."/>
            <person name="Vervoort M."/>
            <person name="Leys S.P."/>
            <person name="Kodjabachian L."/>
            <person name="Le Bivic A."/>
            <person name="Borchiellini C."/>
            <person name="Claverie J.M."/>
            <person name="Renard E."/>
        </authorList>
    </citation>
    <scope>NUCLEOTIDE SEQUENCE [LARGE SCALE GENOMIC DNA]</scope>
    <source>
        <strain evidence="8">SPO-2</strain>
    </source>
</reference>
<dbReference type="Gene3D" id="3.40.850.10">
    <property type="entry name" value="Kinesin motor domain"/>
    <property type="match status" value="1"/>
</dbReference>
<dbReference type="GO" id="GO:0007015">
    <property type="term" value="P:actin filament organization"/>
    <property type="evidence" value="ECO:0007669"/>
    <property type="project" value="TreeGrafter"/>
</dbReference>
<feature type="region of interest" description="Actin-binding" evidence="6">
    <location>
        <begin position="591"/>
        <end position="613"/>
    </location>
</feature>
<keyword evidence="9" id="KW-1185">Reference proteome</keyword>
<keyword evidence="2 6" id="KW-0067">ATP-binding</keyword>
<dbReference type="Proteomes" id="UP001165289">
    <property type="component" value="Unassembled WGS sequence"/>
</dbReference>
<dbReference type="GO" id="GO:0003774">
    <property type="term" value="F:cytoskeletal motor activity"/>
    <property type="evidence" value="ECO:0007669"/>
    <property type="project" value="UniProtKB-UniRule"/>
</dbReference>
<feature type="binding site" evidence="6">
    <location>
        <begin position="104"/>
        <end position="111"/>
    </location>
    <ligand>
        <name>ATP</name>
        <dbReference type="ChEBI" id="CHEBI:30616"/>
    </ligand>
</feature>
<dbReference type="InterPro" id="IPR036961">
    <property type="entry name" value="Kinesin_motor_dom_sf"/>
</dbReference>
<comment type="similarity">
    <text evidence="6">Belongs to the TRAFAC class myosin-kinesin ATPase superfamily. Myosin family.</text>
</comment>
<dbReference type="GO" id="GO:0005524">
    <property type="term" value="F:ATP binding"/>
    <property type="evidence" value="ECO:0007669"/>
    <property type="project" value="UniProtKB-UniRule"/>
</dbReference>
<evidence type="ECO:0000256" key="4">
    <source>
        <dbReference type="ARBA" id="ARBA00023175"/>
    </source>
</evidence>
<dbReference type="PANTHER" id="PTHR13140">
    <property type="entry name" value="MYOSIN"/>
    <property type="match status" value="1"/>
</dbReference>
<dbReference type="InterPro" id="IPR027417">
    <property type="entry name" value="P-loop_NTPase"/>
</dbReference>
<proteinExistence type="inferred from homology"/>
<dbReference type="Gene3D" id="1.10.10.820">
    <property type="match status" value="1"/>
</dbReference>
<dbReference type="InterPro" id="IPR001609">
    <property type="entry name" value="Myosin_head_motor_dom-like"/>
</dbReference>
<accession>A0AAV7KLB1</accession>
<dbReference type="Pfam" id="PF00063">
    <property type="entry name" value="Myosin_head"/>
    <property type="match status" value="1"/>
</dbReference>
<gene>
    <name evidence="8" type="ORF">LOD99_13428</name>
</gene>
<dbReference type="EMBL" id="JAKMXF010000011">
    <property type="protein sequence ID" value="KAI6661555.1"/>
    <property type="molecule type" value="Genomic_DNA"/>
</dbReference>